<evidence type="ECO:0000256" key="1">
    <source>
        <dbReference type="ARBA" id="ARBA00001974"/>
    </source>
</evidence>
<reference evidence="9 10" key="1">
    <citation type="submission" date="2019-03" db="EMBL/GenBank/DDBJ databases">
        <title>Metabolic potential of uncultured bacteria and archaea associated with petroleum seepage in deep-sea sediments.</title>
        <authorList>
            <person name="Dong X."/>
            <person name="Hubert C."/>
        </authorList>
    </citation>
    <scope>NUCLEOTIDE SEQUENCE [LARGE SCALE GENOMIC DNA]</scope>
    <source>
        <strain evidence="9">E29_bin78</strain>
    </source>
</reference>
<dbReference type="PANTHER" id="PTHR45754:SF3">
    <property type="entry name" value="METHYLENETETRAHYDROFOLATE REDUCTASE (NADPH)"/>
    <property type="match status" value="1"/>
</dbReference>
<dbReference type="EMBL" id="SOJK01000035">
    <property type="protein sequence ID" value="TET48307.1"/>
    <property type="molecule type" value="Genomic_DNA"/>
</dbReference>
<comment type="cofactor">
    <cofactor evidence="1 8">
        <name>FAD</name>
        <dbReference type="ChEBI" id="CHEBI:57692"/>
    </cofactor>
</comment>
<evidence type="ECO:0000256" key="3">
    <source>
        <dbReference type="ARBA" id="ARBA00006743"/>
    </source>
</evidence>
<accession>A0A523V0J8</accession>
<dbReference type="Gene3D" id="3.20.20.220">
    <property type="match status" value="1"/>
</dbReference>
<dbReference type="PANTHER" id="PTHR45754">
    <property type="entry name" value="METHYLENETETRAHYDROFOLATE REDUCTASE"/>
    <property type="match status" value="1"/>
</dbReference>
<dbReference type="InterPro" id="IPR003171">
    <property type="entry name" value="Mehydrof_redctse-like"/>
</dbReference>
<protein>
    <recommendedName>
        <fullName evidence="8">Methylenetetrahydrofolate reductase</fullName>
    </recommendedName>
</protein>
<dbReference type="UniPathway" id="UPA00193"/>
<evidence type="ECO:0000256" key="4">
    <source>
        <dbReference type="ARBA" id="ARBA00022630"/>
    </source>
</evidence>
<dbReference type="SUPFAM" id="SSF51730">
    <property type="entry name" value="FAD-linked oxidoreductase"/>
    <property type="match status" value="1"/>
</dbReference>
<dbReference type="GO" id="GO:0071949">
    <property type="term" value="F:FAD binding"/>
    <property type="evidence" value="ECO:0007669"/>
    <property type="project" value="TreeGrafter"/>
</dbReference>
<evidence type="ECO:0000313" key="9">
    <source>
        <dbReference type="EMBL" id="TET48307.1"/>
    </source>
</evidence>
<dbReference type="Proteomes" id="UP000320679">
    <property type="component" value="Unassembled WGS sequence"/>
</dbReference>
<dbReference type="Pfam" id="PF02219">
    <property type="entry name" value="MTHFR"/>
    <property type="match status" value="1"/>
</dbReference>
<keyword evidence="6 8" id="KW-0560">Oxidoreductase</keyword>
<dbReference type="CDD" id="cd00537">
    <property type="entry name" value="MTHFR"/>
    <property type="match status" value="1"/>
</dbReference>
<dbReference type="GO" id="GO:0009086">
    <property type="term" value="P:methionine biosynthetic process"/>
    <property type="evidence" value="ECO:0007669"/>
    <property type="project" value="TreeGrafter"/>
</dbReference>
<dbReference type="GO" id="GO:0035999">
    <property type="term" value="P:tetrahydrofolate interconversion"/>
    <property type="evidence" value="ECO:0007669"/>
    <property type="project" value="UniProtKB-UniPathway"/>
</dbReference>
<comment type="similarity">
    <text evidence="3 8">Belongs to the methylenetetrahydrofolate reductase family.</text>
</comment>
<comment type="catalytic activity">
    <reaction evidence="7">
        <text>(6S)-5-methyl-5,6,7,8-tetrahydrofolate + NAD(+) = (6R)-5,10-methylene-5,6,7,8-tetrahydrofolate + NADH + H(+)</text>
        <dbReference type="Rhea" id="RHEA:19821"/>
        <dbReference type="ChEBI" id="CHEBI:15378"/>
        <dbReference type="ChEBI" id="CHEBI:15636"/>
        <dbReference type="ChEBI" id="CHEBI:18608"/>
        <dbReference type="ChEBI" id="CHEBI:57540"/>
        <dbReference type="ChEBI" id="CHEBI:57945"/>
        <dbReference type="EC" id="1.5.1.54"/>
    </reaction>
    <physiologicalReaction direction="right-to-left" evidence="7">
        <dbReference type="Rhea" id="RHEA:19823"/>
    </physiologicalReaction>
</comment>
<dbReference type="InterPro" id="IPR029041">
    <property type="entry name" value="FAD-linked_oxidoreductase-like"/>
</dbReference>
<proteinExistence type="inferred from homology"/>
<evidence type="ECO:0000256" key="5">
    <source>
        <dbReference type="ARBA" id="ARBA00022827"/>
    </source>
</evidence>
<keyword evidence="4 8" id="KW-0285">Flavoprotein</keyword>
<organism evidence="9 10">
    <name type="scientific">Aerophobetes bacterium</name>
    <dbReference type="NCBI Taxonomy" id="2030807"/>
    <lineage>
        <taxon>Bacteria</taxon>
        <taxon>Candidatus Aerophobota</taxon>
    </lineage>
</organism>
<dbReference type="GO" id="GO:0106312">
    <property type="term" value="F:methylenetetrahydrofolate reductase (NADH) activity"/>
    <property type="evidence" value="ECO:0007669"/>
    <property type="project" value="UniProtKB-EC"/>
</dbReference>
<evidence type="ECO:0000256" key="2">
    <source>
        <dbReference type="ARBA" id="ARBA00004777"/>
    </source>
</evidence>
<evidence type="ECO:0000313" key="10">
    <source>
        <dbReference type="Proteomes" id="UP000320679"/>
    </source>
</evidence>
<name>A0A523V0J8_UNCAE</name>
<sequence>MKLKDLFKKGKFVITSEIGPPKGTNIEPMLEEVDLLRNKADAINVTENQSSVMRLGSMAVCRLLKERGFEPVFQITCRDRNRLALQSDLISASVLGIENVLCLTGDHVVLGDHPQTKSVFDLDSIHLLKVARGLGNGYDMVGNKLDGVPDLCLGAVANPGADPLEPQIIKMEAKVEAGAEFFQTQAVYEVKKFEDFIKAAEHIKVPIMVGIVLLKSAGMARFMNANVAGVFVPDKFIKIMAEASKEDRPKRSIEIAASLIKEMKGMCQGVHIMSLGWDRYVPGLLEAAELA</sequence>
<evidence type="ECO:0000256" key="7">
    <source>
        <dbReference type="ARBA" id="ARBA00048628"/>
    </source>
</evidence>
<dbReference type="AlphaFoldDB" id="A0A523V0J8"/>
<gene>
    <name evidence="9" type="ORF">E3J59_00770</name>
</gene>
<dbReference type="GO" id="GO:0005829">
    <property type="term" value="C:cytosol"/>
    <property type="evidence" value="ECO:0007669"/>
    <property type="project" value="TreeGrafter"/>
</dbReference>
<keyword evidence="5 8" id="KW-0274">FAD</keyword>
<evidence type="ECO:0000256" key="6">
    <source>
        <dbReference type="ARBA" id="ARBA00023002"/>
    </source>
</evidence>
<evidence type="ECO:0000256" key="8">
    <source>
        <dbReference type="RuleBase" id="RU003862"/>
    </source>
</evidence>
<comment type="pathway">
    <text evidence="2 8">One-carbon metabolism; tetrahydrofolate interconversion.</text>
</comment>
<comment type="caution">
    <text evidence="9">The sequence shown here is derived from an EMBL/GenBank/DDBJ whole genome shotgun (WGS) entry which is preliminary data.</text>
</comment>